<dbReference type="EMBL" id="CAJNNW010029760">
    <property type="protein sequence ID" value="CAE8701409.1"/>
    <property type="molecule type" value="Genomic_DNA"/>
</dbReference>
<dbReference type="PROSITE" id="PS50106">
    <property type="entry name" value="PDZ"/>
    <property type="match status" value="1"/>
</dbReference>
<feature type="domain" description="PDZ" evidence="3">
    <location>
        <begin position="60"/>
        <end position="147"/>
    </location>
</feature>
<evidence type="ECO:0000256" key="1">
    <source>
        <dbReference type="SAM" id="Coils"/>
    </source>
</evidence>
<dbReference type="Gene3D" id="2.30.42.10">
    <property type="match status" value="1"/>
</dbReference>
<dbReference type="InterPro" id="IPR001478">
    <property type="entry name" value="PDZ"/>
</dbReference>
<gene>
    <name evidence="4" type="ORF">PGLA2088_LOCUS32004</name>
</gene>
<sequence>MAQQAGQAVAELQAYLAASQQELADVMAAPHVEEAEKAKFENEELRLRLADAISRATEAQRTLALSSGGAVESTEELGTTLDSNEQVGAMFGPREARGLGRGWPVLRVRPESWAERCGVQNGDELHRANGQPIEVLPEEEVMELLRQRPVELTWVRRSLRTSDPEASTPAAEPSDPEAVRPSLPLSNMARSVMFSVAGAEGVLGLEWGQGAQRRREGRGTEIANQACPRLLSATPPPLLPPPLRLL</sequence>
<evidence type="ECO:0000259" key="3">
    <source>
        <dbReference type="PROSITE" id="PS50106"/>
    </source>
</evidence>
<feature type="coiled-coil region" evidence="1">
    <location>
        <begin position="35"/>
        <end position="62"/>
    </location>
</feature>
<dbReference type="Proteomes" id="UP000626109">
    <property type="component" value="Unassembled WGS sequence"/>
</dbReference>
<accession>A0A813KEF2</accession>
<dbReference type="SUPFAM" id="SSF50156">
    <property type="entry name" value="PDZ domain-like"/>
    <property type="match status" value="1"/>
</dbReference>
<feature type="region of interest" description="Disordered" evidence="2">
    <location>
        <begin position="160"/>
        <end position="182"/>
    </location>
</feature>
<reference evidence="4" key="1">
    <citation type="submission" date="2021-02" db="EMBL/GenBank/DDBJ databases">
        <authorList>
            <person name="Dougan E. K."/>
            <person name="Rhodes N."/>
            <person name="Thang M."/>
            <person name="Chan C."/>
        </authorList>
    </citation>
    <scope>NUCLEOTIDE SEQUENCE</scope>
</reference>
<organism evidence="4 5">
    <name type="scientific">Polarella glacialis</name>
    <name type="common">Dinoflagellate</name>
    <dbReference type="NCBI Taxonomy" id="89957"/>
    <lineage>
        <taxon>Eukaryota</taxon>
        <taxon>Sar</taxon>
        <taxon>Alveolata</taxon>
        <taxon>Dinophyceae</taxon>
        <taxon>Suessiales</taxon>
        <taxon>Suessiaceae</taxon>
        <taxon>Polarella</taxon>
    </lineage>
</organism>
<dbReference type="Pfam" id="PF17820">
    <property type="entry name" value="PDZ_6"/>
    <property type="match status" value="1"/>
</dbReference>
<evidence type="ECO:0000313" key="4">
    <source>
        <dbReference type="EMBL" id="CAE8701409.1"/>
    </source>
</evidence>
<proteinExistence type="predicted"/>
<protein>
    <recommendedName>
        <fullName evidence="3">PDZ domain-containing protein</fullName>
    </recommendedName>
</protein>
<dbReference type="CDD" id="cd00136">
    <property type="entry name" value="PDZ_canonical"/>
    <property type="match status" value="1"/>
</dbReference>
<dbReference type="AlphaFoldDB" id="A0A813KEF2"/>
<dbReference type="SMART" id="SM00228">
    <property type="entry name" value="PDZ"/>
    <property type="match status" value="1"/>
</dbReference>
<evidence type="ECO:0000313" key="5">
    <source>
        <dbReference type="Proteomes" id="UP000626109"/>
    </source>
</evidence>
<dbReference type="InterPro" id="IPR041489">
    <property type="entry name" value="PDZ_6"/>
</dbReference>
<keyword evidence="1" id="KW-0175">Coiled coil</keyword>
<name>A0A813KEF2_POLGL</name>
<evidence type="ECO:0000256" key="2">
    <source>
        <dbReference type="SAM" id="MobiDB-lite"/>
    </source>
</evidence>
<dbReference type="InterPro" id="IPR036034">
    <property type="entry name" value="PDZ_sf"/>
</dbReference>
<comment type="caution">
    <text evidence="4">The sequence shown here is derived from an EMBL/GenBank/DDBJ whole genome shotgun (WGS) entry which is preliminary data.</text>
</comment>